<organism evidence="2 3">
    <name type="scientific">Streptomyces broussonetiae</name>
    <dbReference type="NCBI Taxonomy" id="2686304"/>
    <lineage>
        <taxon>Bacteria</taxon>
        <taxon>Bacillati</taxon>
        <taxon>Actinomycetota</taxon>
        <taxon>Actinomycetes</taxon>
        <taxon>Kitasatosporales</taxon>
        <taxon>Streptomycetaceae</taxon>
        <taxon>Streptomyces</taxon>
    </lineage>
</organism>
<dbReference type="RefSeq" id="WP_158924978.1">
    <property type="nucleotide sequence ID" value="NZ_CP047020.1"/>
</dbReference>
<keyword evidence="3" id="KW-1185">Reference proteome</keyword>
<dbReference type="Proteomes" id="UP000436138">
    <property type="component" value="Chromosome"/>
</dbReference>
<dbReference type="Gene3D" id="3.30.160.270">
    <property type="match status" value="1"/>
</dbReference>
<protein>
    <recommendedName>
        <fullName evidence="4">2-isopropylmalate synthase LeuA allosteric (dimerisation) domain-containing protein</fullName>
    </recommendedName>
</protein>
<reference evidence="2 3" key="1">
    <citation type="submission" date="2019-12" db="EMBL/GenBank/DDBJ databases">
        <title>Streptomyces sp. strain T44 isolated from rhizosphere soil of Broussonetia papyrifera.</title>
        <authorList>
            <person name="Mo P."/>
        </authorList>
    </citation>
    <scope>NUCLEOTIDE SEQUENCE [LARGE SCALE GENOMIC DNA]</scope>
    <source>
        <strain evidence="2 3">T44</strain>
    </source>
</reference>
<name>A0A6I6NG45_9ACTN</name>
<proteinExistence type="predicted"/>
<sequence>MVEQPDVDGEVVAYAECRVGDRVLWGAGRGARGPEASVQAVLSAVNRAVAR</sequence>
<evidence type="ECO:0008006" key="4">
    <source>
        <dbReference type="Google" id="ProtNLM"/>
    </source>
</evidence>
<evidence type="ECO:0000313" key="3">
    <source>
        <dbReference type="Proteomes" id="UP000436138"/>
    </source>
</evidence>
<dbReference type="AlphaFoldDB" id="A0A6I6NG45"/>
<dbReference type="SUPFAM" id="SSF110921">
    <property type="entry name" value="2-isopropylmalate synthase LeuA, allosteric (dimerisation) domain"/>
    <property type="match status" value="1"/>
</dbReference>
<evidence type="ECO:0000256" key="1">
    <source>
        <dbReference type="ARBA" id="ARBA00022679"/>
    </source>
</evidence>
<dbReference type="GO" id="GO:0016740">
    <property type="term" value="F:transferase activity"/>
    <property type="evidence" value="ECO:0007669"/>
    <property type="project" value="UniProtKB-KW"/>
</dbReference>
<dbReference type="EMBL" id="CP047020">
    <property type="protein sequence ID" value="QHA06947.1"/>
    <property type="molecule type" value="Genomic_DNA"/>
</dbReference>
<accession>A0A6I6NG45</accession>
<keyword evidence="1" id="KW-0808">Transferase</keyword>
<evidence type="ECO:0000313" key="2">
    <source>
        <dbReference type="EMBL" id="QHA06947.1"/>
    </source>
</evidence>
<dbReference type="KEGG" id="sbro:GQF42_29885"/>
<gene>
    <name evidence="2" type="ORF">GQF42_29885</name>
</gene>
<dbReference type="InterPro" id="IPR036230">
    <property type="entry name" value="LeuA_allosteric_dom_sf"/>
</dbReference>